<accession>X1B0T8</accession>
<dbReference type="AlphaFoldDB" id="X1B0T8"/>
<evidence type="ECO:0000313" key="1">
    <source>
        <dbReference type="EMBL" id="GAG77903.1"/>
    </source>
</evidence>
<dbReference type="EMBL" id="BART01017453">
    <property type="protein sequence ID" value="GAG77903.1"/>
    <property type="molecule type" value="Genomic_DNA"/>
</dbReference>
<dbReference type="FunFam" id="1.10.8.10:FF:000028">
    <property type="entry name" value="ATP-dependent protease ATPase subunit HslU"/>
    <property type="match status" value="1"/>
</dbReference>
<proteinExistence type="predicted"/>
<comment type="caution">
    <text evidence="1">The sequence shown here is derived from an EMBL/GenBank/DDBJ whole genome shotgun (WGS) entry which is preliminary data.</text>
</comment>
<sequence length="138" mass="15597">MKLAREEAMIKVEGLAEDAAEERILDSLLPPARTSTEFKGEVATEKQETDSTRQIFRKKLREGDLDDKDIELEVVSSHIGVEIMAPPGMEEMTSQLQGMFQSMAGDKKKMKKMKVKDSLKVLREEEAAKLINDDEIKN</sequence>
<reference evidence="1" key="1">
    <citation type="journal article" date="2014" name="Front. Microbiol.">
        <title>High frequency of phylogenetically diverse reductive dehalogenase-homologous genes in deep subseafloor sedimentary metagenomes.</title>
        <authorList>
            <person name="Kawai M."/>
            <person name="Futagami T."/>
            <person name="Toyoda A."/>
            <person name="Takaki Y."/>
            <person name="Nishi S."/>
            <person name="Hori S."/>
            <person name="Arai W."/>
            <person name="Tsubouchi T."/>
            <person name="Morono Y."/>
            <person name="Uchiyama I."/>
            <person name="Ito T."/>
            <person name="Fujiyama A."/>
            <person name="Inagaki F."/>
            <person name="Takami H."/>
        </authorList>
    </citation>
    <scope>NUCLEOTIDE SEQUENCE</scope>
    <source>
        <strain evidence="1">Expedition CK06-06</strain>
    </source>
</reference>
<dbReference type="Gene3D" id="1.10.8.10">
    <property type="entry name" value="DNA helicase RuvA subunit, C-terminal domain"/>
    <property type="match status" value="2"/>
</dbReference>
<name>X1B0T8_9ZZZZ</name>
<gene>
    <name evidence="1" type="ORF">S01H4_33220</name>
</gene>
<protein>
    <submittedName>
        <fullName evidence="1">Uncharacterized protein</fullName>
    </submittedName>
</protein>
<organism evidence="1">
    <name type="scientific">marine sediment metagenome</name>
    <dbReference type="NCBI Taxonomy" id="412755"/>
    <lineage>
        <taxon>unclassified sequences</taxon>
        <taxon>metagenomes</taxon>
        <taxon>ecological metagenomes</taxon>
    </lineage>
</organism>